<dbReference type="GO" id="GO:0032259">
    <property type="term" value="P:methylation"/>
    <property type="evidence" value="ECO:0007669"/>
    <property type="project" value="UniProtKB-KW"/>
</dbReference>
<name>A0A8J7G944_9ACTN</name>
<organism evidence="2 3">
    <name type="scientific">Longispora fulva</name>
    <dbReference type="NCBI Taxonomy" id="619741"/>
    <lineage>
        <taxon>Bacteria</taxon>
        <taxon>Bacillati</taxon>
        <taxon>Actinomycetota</taxon>
        <taxon>Actinomycetes</taxon>
        <taxon>Micromonosporales</taxon>
        <taxon>Micromonosporaceae</taxon>
        <taxon>Longispora</taxon>
    </lineage>
</organism>
<feature type="domain" description="Methyltransferase" evidence="1">
    <location>
        <begin position="53"/>
        <end position="128"/>
    </location>
</feature>
<comment type="caution">
    <text evidence="2">The sequence shown here is derived from an EMBL/GenBank/DDBJ whole genome shotgun (WGS) entry which is preliminary data.</text>
</comment>
<evidence type="ECO:0000313" key="2">
    <source>
        <dbReference type="EMBL" id="MBG6133914.1"/>
    </source>
</evidence>
<keyword evidence="2" id="KW-0808">Transferase</keyword>
<dbReference type="Pfam" id="PF13649">
    <property type="entry name" value="Methyltransf_25"/>
    <property type="match status" value="1"/>
</dbReference>
<dbReference type="InterPro" id="IPR041698">
    <property type="entry name" value="Methyltransf_25"/>
</dbReference>
<dbReference type="Proteomes" id="UP000622552">
    <property type="component" value="Unassembled WGS sequence"/>
</dbReference>
<evidence type="ECO:0000259" key="1">
    <source>
        <dbReference type="Pfam" id="PF13649"/>
    </source>
</evidence>
<keyword evidence="2" id="KW-0489">Methyltransferase</keyword>
<keyword evidence="3" id="KW-1185">Reference proteome</keyword>
<dbReference type="RefSeq" id="WP_197001215.1">
    <property type="nucleotide sequence ID" value="NZ_BONS01000032.1"/>
</dbReference>
<dbReference type="SUPFAM" id="SSF53335">
    <property type="entry name" value="S-adenosyl-L-methionine-dependent methyltransferases"/>
    <property type="match status" value="1"/>
</dbReference>
<dbReference type="GO" id="GO:0008168">
    <property type="term" value="F:methyltransferase activity"/>
    <property type="evidence" value="ECO:0007669"/>
    <property type="project" value="UniProtKB-KW"/>
</dbReference>
<evidence type="ECO:0000313" key="3">
    <source>
        <dbReference type="Proteomes" id="UP000622552"/>
    </source>
</evidence>
<accession>A0A8J7G944</accession>
<protein>
    <submittedName>
        <fullName evidence="2">SAM-dependent methyltransferase</fullName>
    </submittedName>
</protein>
<reference evidence="2" key="1">
    <citation type="submission" date="2020-11" db="EMBL/GenBank/DDBJ databases">
        <title>Sequencing the genomes of 1000 actinobacteria strains.</title>
        <authorList>
            <person name="Klenk H.-P."/>
        </authorList>
    </citation>
    <scope>NUCLEOTIDE SEQUENCE</scope>
    <source>
        <strain evidence="2">DSM 45356</strain>
    </source>
</reference>
<sequence>MREAAAVNAAAWNHQALSAGNPDGQTVGRLELTQYPGHGPGIELLGDVKGLRVVELGCGRGHNLAALAAAGAYCVGVDIAAEQIRWARAAWPHINFYAADALDYLADAPPADLYLSIFGAVGLCEPGLLLRVLATTLHPQARLIFATPDPGWLADRSGWLSSPGGRQFPVRRWPLTLPQWLGQIEEAGLMACGHLVVDQPGTQQPCTMIVTVERRPAGGRPC</sequence>
<proteinExistence type="predicted"/>
<dbReference type="AlphaFoldDB" id="A0A8J7G944"/>
<dbReference type="Gene3D" id="3.40.50.150">
    <property type="entry name" value="Vaccinia Virus protein VP39"/>
    <property type="match status" value="1"/>
</dbReference>
<dbReference type="EMBL" id="JADOUF010000001">
    <property type="protein sequence ID" value="MBG6133914.1"/>
    <property type="molecule type" value="Genomic_DNA"/>
</dbReference>
<gene>
    <name evidence="2" type="ORF">IW245_000108</name>
</gene>
<dbReference type="InterPro" id="IPR029063">
    <property type="entry name" value="SAM-dependent_MTases_sf"/>
</dbReference>